<organism evidence="1">
    <name type="scientific">marine sediment metagenome</name>
    <dbReference type="NCBI Taxonomy" id="412755"/>
    <lineage>
        <taxon>unclassified sequences</taxon>
        <taxon>metagenomes</taxon>
        <taxon>ecological metagenomes</taxon>
    </lineage>
</organism>
<proteinExistence type="predicted"/>
<comment type="caution">
    <text evidence="1">The sequence shown here is derived from an EMBL/GenBank/DDBJ whole genome shotgun (WGS) entry which is preliminary data.</text>
</comment>
<accession>X1JQX3</accession>
<feature type="non-terminal residue" evidence="1">
    <location>
        <position position="1"/>
    </location>
</feature>
<gene>
    <name evidence="1" type="ORF">S06H3_07176</name>
</gene>
<reference evidence="1" key="1">
    <citation type="journal article" date="2014" name="Front. Microbiol.">
        <title>High frequency of phylogenetically diverse reductive dehalogenase-homologous genes in deep subseafloor sedimentary metagenomes.</title>
        <authorList>
            <person name="Kawai M."/>
            <person name="Futagami T."/>
            <person name="Toyoda A."/>
            <person name="Takaki Y."/>
            <person name="Nishi S."/>
            <person name="Hori S."/>
            <person name="Arai W."/>
            <person name="Tsubouchi T."/>
            <person name="Morono Y."/>
            <person name="Uchiyama I."/>
            <person name="Ito T."/>
            <person name="Fujiyama A."/>
            <person name="Inagaki F."/>
            <person name="Takami H."/>
        </authorList>
    </citation>
    <scope>NUCLEOTIDE SEQUENCE</scope>
    <source>
        <strain evidence="1">Expedition CK06-06</strain>
    </source>
</reference>
<protein>
    <submittedName>
        <fullName evidence="1">Uncharacterized protein</fullName>
    </submittedName>
</protein>
<evidence type="ECO:0000313" key="1">
    <source>
        <dbReference type="EMBL" id="GAH97131.1"/>
    </source>
</evidence>
<name>X1JQX3_9ZZZZ</name>
<dbReference type="EMBL" id="BARV01002878">
    <property type="protein sequence ID" value="GAH97131.1"/>
    <property type="molecule type" value="Genomic_DNA"/>
</dbReference>
<sequence>ISGKLDSNLIDDYSGMGKRAPLLALGLTSCYSSSSGK</sequence>
<dbReference type="AlphaFoldDB" id="X1JQX3"/>